<dbReference type="Proteomes" id="UP000046155">
    <property type="component" value="Unassembled WGS sequence"/>
</dbReference>
<organism evidence="1 2">
    <name type="scientific">Syntrophaceticus schinkii</name>
    <dbReference type="NCBI Taxonomy" id="499207"/>
    <lineage>
        <taxon>Bacteria</taxon>
        <taxon>Bacillati</taxon>
        <taxon>Bacillota</taxon>
        <taxon>Clostridia</taxon>
        <taxon>Thermoanaerobacterales</taxon>
        <taxon>Thermoanaerobacterales Family III. Incertae Sedis</taxon>
        <taxon>Syntrophaceticus</taxon>
    </lineage>
</organism>
<dbReference type="OrthoDB" id="8454348at2"/>
<gene>
    <name evidence="1" type="ORF">SSCH_420033</name>
</gene>
<name>A0A0B7MGR3_9FIRM</name>
<evidence type="ECO:0000313" key="2">
    <source>
        <dbReference type="Proteomes" id="UP000046155"/>
    </source>
</evidence>
<dbReference type="EMBL" id="CDRZ01000239">
    <property type="protein sequence ID" value="CEO89240.1"/>
    <property type="molecule type" value="Genomic_DNA"/>
</dbReference>
<keyword evidence="2" id="KW-1185">Reference proteome</keyword>
<sequence length="245" mass="28400">MQRIGFDRMIKLDWIEYYAKISRHEEDTGKLKEQMHETLFEECPQMASRKKNITILQRIWTRVEAEHRLLRRGALNILDDVEMPERLALHWGMSLLAYPFFREIAACCGRFLKLQKNFSRQQIKEQITATWGARPTLERALPRVLESMVDWGALSHAGRKSLYRAQPEIQVTDEQLRLWLLYVCLEIEGGCLSLERAASLPCLFPFSFNISLAEIQQANCFSVTRERNNSIVVTCQGDGSCGWSS</sequence>
<protein>
    <submittedName>
        <fullName evidence="1">Uncharacterized protein</fullName>
    </submittedName>
</protein>
<dbReference type="RefSeq" id="WP_044665230.1">
    <property type="nucleotide sequence ID" value="NZ_CDRZ01000239.1"/>
</dbReference>
<dbReference type="AlphaFoldDB" id="A0A0B7MGR3"/>
<evidence type="ECO:0000313" key="1">
    <source>
        <dbReference type="EMBL" id="CEO89240.1"/>
    </source>
</evidence>
<accession>A0A0B7MGR3</accession>
<reference evidence="2" key="1">
    <citation type="submission" date="2015-01" db="EMBL/GenBank/DDBJ databases">
        <authorList>
            <person name="Manzoor Shahid"/>
            <person name="Zubair Saima"/>
        </authorList>
    </citation>
    <scope>NUCLEOTIDE SEQUENCE [LARGE SCALE GENOMIC DNA]</scope>
    <source>
        <strain evidence="2">Sp3</strain>
    </source>
</reference>
<proteinExistence type="predicted"/>